<evidence type="ECO:0000256" key="11">
    <source>
        <dbReference type="HAMAP-Rule" id="MF_00454"/>
    </source>
</evidence>
<evidence type="ECO:0000256" key="3">
    <source>
        <dbReference type="ARBA" id="ARBA00022519"/>
    </source>
</evidence>
<keyword evidence="6 11" id="KW-0406">Ion transport</keyword>
<dbReference type="GO" id="GO:0062054">
    <property type="term" value="F:fluoride channel activity"/>
    <property type="evidence" value="ECO:0007669"/>
    <property type="project" value="UniProtKB-UniRule"/>
</dbReference>
<feature type="binding site" evidence="11">
    <location>
        <position position="76"/>
    </location>
    <ligand>
        <name>Na(+)</name>
        <dbReference type="ChEBI" id="CHEBI:29101"/>
        <note>structural</note>
    </ligand>
</feature>
<keyword evidence="3" id="KW-0997">Cell inner membrane</keyword>
<dbReference type="PANTHER" id="PTHR28259">
    <property type="entry name" value="FLUORIDE EXPORT PROTEIN 1-RELATED"/>
    <property type="match status" value="1"/>
</dbReference>
<dbReference type="InterPro" id="IPR003691">
    <property type="entry name" value="FluC"/>
</dbReference>
<reference evidence="12 13" key="1">
    <citation type="submission" date="2019-01" db="EMBL/GenBank/DDBJ databases">
        <title>Lacibacter sp. strain TTM-7.</title>
        <authorList>
            <person name="Chen W.-M."/>
        </authorList>
    </citation>
    <scope>NUCLEOTIDE SEQUENCE [LARGE SCALE GENOMIC DNA]</scope>
    <source>
        <strain evidence="12 13">TTM-7</strain>
    </source>
</reference>
<comment type="subcellular location">
    <subcellularLocation>
        <location evidence="1 11">Cell membrane</location>
        <topology evidence="1 11">Multi-pass membrane protein</topology>
    </subcellularLocation>
</comment>
<comment type="activity regulation">
    <text evidence="11">Na(+) is not transported, but it plays an essential structural role and its presence is essential for fluoride channel function.</text>
</comment>
<keyword evidence="11" id="KW-0479">Metal-binding</keyword>
<evidence type="ECO:0000313" key="12">
    <source>
        <dbReference type="EMBL" id="RXK62751.1"/>
    </source>
</evidence>
<comment type="function">
    <text evidence="11">Fluoride-specific ion channel. Important for reducing fluoride concentration in the cell, thus reducing its toxicity.</text>
</comment>
<organism evidence="12 13">
    <name type="scientific">Lacibacter luteus</name>
    <dbReference type="NCBI Taxonomy" id="2508719"/>
    <lineage>
        <taxon>Bacteria</taxon>
        <taxon>Pseudomonadati</taxon>
        <taxon>Bacteroidota</taxon>
        <taxon>Chitinophagia</taxon>
        <taxon>Chitinophagales</taxon>
        <taxon>Chitinophagaceae</taxon>
        <taxon>Lacibacter</taxon>
    </lineage>
</organism>
<dbReference type="RefSeq" id="WP_129130121.1">
    <property type="nucleotide sequence ID" value="NZ_SDHW01000001.1"/>
</dbReference>
<keyword evidence="7 11" id="KW-0472">Membrane</keyword>
<comment type="caution">
    <text evidence="12">The sequence shown here is derived from an EMBL/GenBank/DDBJ whole genome shotgun (WGS) entry which is preliminary data.</text>
</comment>
<keyword evidence="11" id="KW-0813">Transport</keyword>
<evidence type="ECO:0000256" key="2">
    <source>
        <dbReference type="ARBA" id="ARBA00022475"/>
    </source>
</evidence>
<evidence type="ECO:0000256" key="4">
    <source>
        <dbReference type="ARBA" id="ARBA00022692"/>
    </source>
</evidence>
<gene>
    <name evidence="11 12" type="primary">crcB</name>
    <name evidence="11" type="synonym">fluC</name>
    <name evidence="12" type="ORF">ESA94_07070</name>
</gene>
<evidence type="ECO:0000256" key="9">
    <source>
        <dbReference type="ARBA" id="ARBA00035120"/>
    </source>
</evidence>
<keyword evidence="4 11" id="KW-0812">Transmembrane</keyword>
<feature type="transmembrane region" description="Helical" evidence="11">
    <location>
        <begin position="94"/>
        <end position="116"/>
    </location>
</feature>
<keyword evidence="8 11" id="KW-0407">Ion channel</keyword>
<feature type="transmembrane region" description="Helical" evidence="11">
    <location>
        <begin position="65"/>
        <end position="82"/>
    </location>
</feature>
<evidence type="ECO:0000256" key="6">
    <source>
        <dbReference type="ARBA" id="ARBA00023065"/>
    </source>
</evidence>
<feature type="transmembrane region" description="Helical" evidence="11">
    <location>
        <begin position="33"/>
        <end position="53"/>
    </location>
</feature>
<dbReference type="EMBL" id="SDHW01000001">
    <property type="protein sequence ID" value="RXK62751.1"/>
    <property type="molecule type" value="Genomic_DNA"/>
</dbReference>
<protein>
    <recommendedName>
        <fullName evidence="11">Fluoride-specific ion channel FluC</fullName>
    </recommendedName>
</protein>
<dbReference type="OrthoDB" id="9815830at2"/>
<dbReference type="NCBIfam" id="TIGR00494">
    <property type="entry name" value="crcB"/>
    <property type="match status" value="1"/>
</dbReference>
<keyword evidence="13" id="KW-1185">Reference proteome</keyword>
<dbReference type="PANTHER" id="PTHR28259:SF1">
    <property type="entry name" value="FLUORIDE EXPORT PROTEIN 1-RELATED"/>
    <property type="match status" value="1"/>
</dbReference>
<feature type="binding site" evidence="11">
    <location>
        <position position="73"/>
    </location>
    <ligand>
        <name>Na(+)</name>
        <dbReference type="ChEBI" id="CHEBI:29101"/>
        <note>structural</note>
    </ligand>
</feature>
<dbReference type="Pfam" id="PF02537">
    <property type="entry name" value="CRCB"/>
    <property type="match status" value="1"/>
</dbReference>
<keyword evidence="11" id="KW-0915">Sodium</keyword>
<dbReference type="GO" id="GO:0046872">
    <property type="term" value="F:metal ion binding"/>
    <property type="evidence" value="ECO:0007669"/>
    <property type="project" value="UniProtKB-KW"/>
</dbReference>
<evidence type="ECO:0000256" key="10">
    <source>
        <dbReference type="ARBA" id="ARBA00035585"/>
    </source>
</evidence>
<evidence type="ECO:0000256" key="1">
    <source>
        <dbReference type="ARBA" id="ARBA00004651"/>
    </source>
</evidence>
<dbReference type="HAMAP" id="MF_00454">
    <property type="entry name" value="FluC"/>
    <property type="match status" value="1"/>
</dbReference>
<proteinExistence type="inferred from homology"/>
<name>A0A4Q1CPT9_9BACT</name>
<comment type="catalytic activity">
    <reaction evidence="10">
        <text>fluoride(in) = fluoride(out)</text>
        <dbReference type="Rhea" id="RHEA:76159"/>
        <dbReference type="ChEBI" id="CHEBI:17051"/>
    </reaction>
    <physiologicalReaction direction="left-to-right" evidence="10">
        <dbReference type="Rhea" id="RHEA:76160"/>
    </physiologicalReaction>
</comment>
<evidence type="ECO:0000256" key="8">
    <source>
        <dbReference type="ARBA" id="ARBA00023303"/>
    </source>
</evidence>
<evidence type="ECO:0000313" key="13">
    <source>
        <dbReference type="Proteomes" id="UP000290204"/>
    </source>
</evidence>
<dbReference type="Proteomes" id="UP000290204">
    <property type="component" value="Unassembled WGS sequence"/>
</dbReference>
<keyword evidence="5 11" id="KW-1133">Transmembrane helix</keyword>
<dbReference type="GO" id="GO:0005886">
    <property type="term" value="C:plasma membrane"/>
    <property type="evidence" value="ECO:0007669"/>
    <property type="project" value="UniProtKB-SubCell"/>
</dbReference>
<dbReference type="GO" id="GO:0140114">
    <property type="term" value="P:cellular detoxification of fluoride"/>
    <property type="evidence" value="ECO:0007669"/>
    <property type="project" value="UniProtKB-UniRule"/>
</dbReference>
<accession>A0A4Q1CPT9</accession>
<keyword evidence="2 11" id="KW-1003">Cell membrane</keyword>
<sequence length="120" mass="12999">MLKNILLVGLGGAAGSMLRYAFSVWFKHASFPLATFLVNIIGSFVIGAVFAYALRSEQFANNWRLFLAAGICGGFTTFSAFSLESLAMLQQQRIGMFVLYVGGSILLGLTATWLGYSLVK</sequence>
<comment type="similarity">
    <text evidence="9 11">Belongs to the fluoride channel Fluc/FEX (TC 1.A.43) family.</text>
</comment>
<dbReference type="AlphaFoldDB" id="A0A4Q1CPT9"/>
<evidence type="ECO:0000256" key="5">
    <source>
        <dbReference type="ARBA" id="ARBA00022989"/>
    </source>
</evidence>
<evidence type="ECO:0000256" key="7">
    <source>
        <dbReference type="ARBA" id="ARBA00023136"/>
    </source>
</evidence>